<name>A0A9X2DSX3_9BACI</name>
<dbReference type="InterPro" id="IPR025072">
    <property type="entry name" value="Fur_reg_FbpA"/>
</dbReference>
<dbReference type="AlphaFoldDB" id="A0A9X2DSX3"/>
<dbReference type="Pfam" id="PF13076">
    <property type="entry name" value="Fur_reg_FbpA"/>
    <property type="match status" value="1"/>
</dbReference>
<evidence type="ECO:0000313" key="1">
    <source>
        <dbReference type="EMBL" id="MCM3716439.1"/>
    </source>
</evidence>
<evidence type="ECO:0000313" key="2">
    <source>
        <dbReference type="Proteomes" id="UP001139179"/>
    </source>
</evidence>
<reference evidence="1" key="1">
    <citation type="submission" date="2022-05" db="EMBL/GenBank/DDBJ databases">
        <title>Comparative Genomics of Spacecraft Associated Microbes.</title>
        <authorList>
            <person name="Tran M.T."/>
            <person name="Wright A."/>
            <person name="Seuylemezian A."/>
            <person name="Eisen J."/>
            <person name="Coil D."/>
        </authorList>
    </citation>
    <scope>NUCLEOTIDE SEQUENCE</scope>
    <source>
        <strain evidence="1">214.1.1</strain>
    </source>
</reference>
<protein>
    <submittedName>
        <fullName evidence="1">Fur-regulated basic protein FbpA</fullName>
    </submittedName>
</protein>
<dbReference type="Proteomes" id="UP001139179">
    <property type="component" value="Unassembled WGS sequence"/>
</dbReference>
<sequence length="55" mass="6560">MLKEKKLNKDQLIDALLSYHHYKMPDGRQFYEATESELLQLICKETDNQFTSCHI</sequence>
<organism evidence="1 2">
    <name type="scientific">Halalkalibacter oceani</name>
    <dbReference type="NCBI Taxonomy" id="1653776"/>
    <lineage>
        <taxon>Bacteria</taxon>
        <taxon>Bacillati</taxon>
        <taxon>Bacillota</taxon>
        <taxon>Bacilli</taxon>
        <taxon>Bacillales</taxon>
        <taxon>Bacillaceae</taxon>
        <taxon>Halalkalibacter</taxon>
    </lineage>
</organism>
<gene>
    <name evidence="1" type="primary">fbpA</name>
    <name evidence="1" type="ORF">M3202_20550</name>
</gene>
<keyword evidence="2" id="KW-1185">Reference proteome</keyword>
<dbReference type="RefSeq" id="WP_251193671.1">
    <property type="nucleotide sequence ID" value="NZ_JAMBOL010000038.1"/>
</dbReference>
<accession>A0A9X2DSX3</accession>
<proteinExistence type="predicted"/>
<dbReference type="EMBL" id="JAMBOL010000038">
    <property type="protein sequence ID" value="MCM3716439.1"/>
    <property type="molecule type" value="Genomic_DNA"/>
</dbReference>
<comment type="caution">
    <text evidence="1">The sequence shown here is derived from an EMBL/GenBank/DDBJ whole genome shotgun (WGS) entry which is preliminary data.</text>
</comment>